<evidence type="ECO:0000313" key="4">
    <source>
        <dbReference type="EMBL" id="HJB39625.1"/>
    </source>
</evidence>
<evidence type="ECO:0000256" key="1">
    <source>
        <dbReference type="ARBA" id="ARBA00022490"/>
    </source>
</evidence>
<dbReference type="PANTHER" id="PTHR37300:SF1">
    <property type="entry name" value="UPF0291 PROTEIN YNZC"/>
    <property type="match status" value="1"/>
</dbReference>
<reference evidence="4" key="1">
    <citation type="journal article" date="2021" name="PeerJ">
        <title>Extensive microbial diversity within the chicken gut microbiome revealed by metagenomics and culture.</title>
        <authorList>
            <person name="Gilroy R."/>
            <person name="Ravi A."/>
            <person name="Getino M."/>
            <person name="Pursley I."/>
            <person name="Horton D.L."/>
            <person name="Alikhan N.F."/>
            <person name="Baker D."/>
            <person name="Gharbi K."/>
            <person name="Hall N."/>
            <person name="Watson M."/>
            <person name="Adriaenssens E.M."/>
            <person name="Foster-Nyarko E."/>
            <person name="Jarju S."/>
            <person name="Secka A."/>
            <person name="Antonio M."/>
            <person name="Oren A."/>
            <person name="Chaudhuri R.R."/>
            <person name="La Ragione R."/>
            <person name="Hildebrand F."/>
            <person name="Pallen M.J."/>
        </authorList>
    </citation>
    <scope>NUCLEOTIDE SEQUENCE</scope>
    <source>
        <strain evidence="4">ChiBcec8-14828</strain>
    </source>
</reference>
<evidence type="ECO:0000256" key="2">
    <source>
        <dbReference type="HAMAP-Rule" id="MF_01103"/>
    </source>
</evidence>
<feature type="compositionally biased region" description="Basic and acidic residues" evidence="3">
    <location>
        <begin position="1"/>
        <end position="18"/>
    </location>
</feature>
<dbReference type="Gene3D" id="1.10.287.540">
    <property type="entry name" value="Helix hairpin bin"/>
    <property type="match status" value="1"/>
</dbReference>
<accession>A0A9D2M2D6</accession>
<dbReference type="PANTHER" id="PTHR37300">
    <property type="entry name" value="UPF0291 PROTEIN CBO2609/CLC_2481"/>
    <property type="match status" value="1"/>
</dbReference>
<evidence type="ECO:0000256" key="3">
    <source>
        <dbReference type="SAM" id="MobiDB-lite"/>
    </source>
</evidence>
<sequence length="67" mass="7713">MTQEKIARINELAAKSRTEQGLTEEEQTEQAALRREYVDAMKHSLKTQLDRTVIVNPDGSRTQLKKK</sequence>
<organism evidence="4 5">
    <name type="scientific">Candidatus Ruthenibacterium avium</name>
    <dbReference type="NCBI Taxonomy" id="2838751"/>
    <lineage>
        <taxon>Bacteria</taxon>
        <taxon>Bacillati</taxon>
        <taxon>Bacillota</taxon>
        <taxon>Clostridia</taxon>
        <taxon>Eubacteriales</taxon>
        <taxon>Oscillospiraceae</taxon>
        <taxon>Ruthenibacterium</taxon>
    </lineage>
</organism>
<dbReference type="Pfam" id="PF05979">
    <property type="entry name" value="DUF896"/>
    <property type="match status" value="1"/>
</dbReference>
<proteinExistence type="inferred from homology"/>
<dbReference type="HAMAP" id="MF_01103">
    <property type="entry name" value="UPF0291"/>
    <property type="match status" value="1"/>
</dbReference>
<comment type="caution">
    <text evidence="4">The sequence shown here is derived from an EMBL/GenBank/DDBJ whole genome shotgun (WGS) entry which is preliminary data.</text>
</comment>
<protein>
    <recommendedName>
        <fullName evidence="2">UPF0291 protein H9943_04430</fullName>
    </recommendedName>
</protein>
<keyword evidence="1 2" id="KW-0963">Cytoplasm</keyword>
<dbReference type="Proteomes" id="UP000824209">
    <property type="component" value="Unassembled WGS sequence"/>
</dbReference>
<feature type="region of interest" description="Disordered" evidence="3">
    <location>
        <begin position="1"/>
        <end position="28"/>
    </location>
</feature>
<dbReference type="GO" id="GO:0005737">
    <property type="term" value="C:cytoplasm"/>
    <property type="evidence" value="ECO:0007669"/>
    <property type="project" value="UniProtKB-SubCell"/>
</dbReference>
<gene>
    <name evidence="4" type="ORF">H9943_04430</name>
</gene>
<evidence type="ECO:0000313" key="5">
    <source>
        <dbReference type="Proteomes" id="UP000824209"/>
    </source>
</evidence>
<dbReference type="SUPFAM" id="SSF158221">
    <property type="entry name" value="YnzC-like"/>
    <property type="match status" value="1"/>
</dbReference>
<dbReference type="EMBL" id="DWYA01000045">
    <property type="protein sequence ID" value="HJB39625.1"/>
    <property type="molecule type" value="Genomic_DNA"/>
</dbReference>
<comment type="subcellular location">
    <subcellularLocation>
        <location evidence="2">Cytoplasm</location>
    </subcellularLocation>
</comment>
<name>A0A9D2M2D6_9FIRM</name>
<comment type="similarity">
    <text evidence="2">Belongs to the UPF0291 family.</text>
</comment>
<dbReference type="AlphaFoldDB" id="A0A9D2M2D6"/>
<reference evidence="4" key="2">
    <citation type="submission" date="2021-04" db="EMBL/GenBank/DDBJ databases">
        <authorList>
            <person name="Gilroy R."/>
        </authorList>
    </citation>
    <scope>NUCLEOTIDE SEQUENCE</scope>
    <source>
        <strain evidence="4">ChiBcec8-14828</strain>
    </source>
</reference>
<dbReference type="InterPro" id="IPR009242">
    <property type="entry name" value="DUF896"/>
</dbReference>